<keyword evidence="11" id="KW-1185">Reference proteome</keyword>
<name>A0ABW4FVQ5_9PSEU</name>
<dbReference type="Gene3D" id="3.10.50.40">
    <property type="match status" value="1"/>
</dbReference>
<sequence length="180" mass="17237">MKRSIVAAAAVVLATAAGCGSGTGSGAPPAPPAAGSSAPAPAAAPAPVAGVPPLTGNPTDLTQPSQAEAGSGQPPAGLVTQDIVVGTGPAAAAADTVDVQYSGTLYSDGTLFDSSWSRGAPATFPLNGVVPGFAQGIEGMQVGGRRVIVIPPDLGYGAQTRGPIPGGSTLVFVVDLVGIQ</sequence>
<comment type="caution">
    <text evidence="10">The sequence shown here is derived from an EMBL/GenBank/DDBJ whole genome shotgun (WGS) entry which is preliminary data.</text>
</comment>
<evidence type="ECO:0000256" key="1">
    <source>
        <dbReference type="ARBA" id="ARBA00000971"/>
    </source>
</evidence>
<keyword evidence="4 5" id="KW-0413">Isomerase</keyword>
<dbReference type="RefSeq" id="WP_343976297.1">
    <property type="nucleotide sequence ID" value="NZ_BAAAJG010000008.1"/>
</dbReference>
<accession>A0ABW4FVQ5</accession>
<dbReference type="PANTHER" id="PTHR43811">
    <property type="entry name" value="FKBP-TYPE PEPTIDYL-PROLYL CIS-TRANS ISOMERASE FKPA"/>
    <property type="match status" value="1"/>
</dbReference>
<dbReference type="SUPFAM" id="SSF54534">
    <property type="entry name" value="FKBP-like"/>
    <property type="match status" value="1"/>
</dbReference>
<evidence type="ECO:0000256" key="4">
    <source>
        <dbReference type="ARBA" id="ARBA00023235"/>
    </source>
</evidence>
<evidence type="ECO:0000256" key="7">
    <source>
        <dbReference type="SAM" id="MobiDB-lite"/>
    </source>
</evidence>
<dbReference type="InterPro" id="IPR046357">
    <property type="entry name" value="PPIase_dom_sf"/>
</dbReference>
<comment type="catalytic activity">
    <reaction evidence="1 5 6">
        <text>[protein]-peptidylproline (omega=180) = [protein]-peptidylproline (omega=0)</text>
        <dbReference type="Rhea" id="RHEA:16237"/>
        <dbReference type="Rhea" id="RHEA-COMP:10747"/>
        <dbReference type="Rhea" id="RHEA-COMP:10748"/>
        <dbReference type="ChEBI" id="CHEBI:83833"/>
        <dbReference type="ChEBI" id="CHEBI:83834"/>
        <dbReference type="EC" id="5.2.1.8"/>
    </reaction>
</comment>
<evidence type="ECO:0000313" key="11">
    <source>
        <dbReference type="Proteomes" id="UP001597145"/>
    </source>
</evidence>
<feature type="signal peptide" evidence="8">
    <location>
        <begin position="1"/>
        <end position="19"/>
    </location>
</feature>
<feature type="chain" id="PRO_5047108798" description="Peptidyl-prolyl cis-trans isomerase" evidence="8">
    <location>
        <begin position="20"/>
        <end position="180"/>
    </location>
</feature>
<dbReference type="EMBL" id="JBHUCP010000040">
    <property type="protein sequence ID" value="MFD1534632.1"/>
    <property type="molecule type" value="Genomic_DNA"/>
</dbReference>
<evidence type="ECO:0000256" key="3">
    <source>
        <dbReference type="ARBA" id="ARBA00023110"/>
    </source>
</evidence>
<organism evidence="10 11">
    <name type="scientific">Pseudonocardia aurantiaca</name>
    <dbReference type="NCBI Taxonomy" id="75290"/>
    <lineage>
        <taxon>Bacteria</taxon>
        <taxon>Bacillati</taxon>
        <taxon>Actinomycetota</taxon>
        <taxon>Actinomycetes</taxon>
        <taxon>Pseudonocardiales</taxon>
        <taxon>Pseudonocardiaceae</taxon>
        <taxon>Pseudonocardia</taxon>
    </lineage>
</organism>
<feature type="compositionally biased region" description="Polar residues" evidence="7">
    <location>
        <begin position="56"/>
        <end position="68"/>
    </location>
</feature>
<keyword evidence="3 5" id="KW-0697">Rotamase</keyword>
<dbReference type="GO" id="GO:0003755">
    <property type="term" value="F:peptidyl-prolyl cis-trans isomerase activity"/>
    <property type="evidence" value="ECO:0007669"/>
    <property type="project" value="UniProtKB-EC"/>
</dbReference>
<dbReference type="Proteomes" id="UP001597145">
    <property type="component" value="Unassembled WGS sequence"/>
</dbReference>
<evidence type="ECO:0000256" key="8">
    <source>
        <dbReference type="SAM" id="SignalP"/>
    </source>
</evidence>
<proteinExistence type="inferred from homology"/>
<feature type="compositionally biased region" description="Low complexity" evidence="7">
    <location>
        <begin position="33"/>
        <end position="53"/>
    </location>
</feature>
<evidence type="ECO:0000256" key="2">
    <source>
        <dbReference type="ARBA" id="ARBA00006577"/>
    </source>
</evidence>
<dbReference type="Pfam" id="PF00254">
    <property type="entry name" value="FKBP_C"/>
    <property type="match status" value="1"/>
</dbReference>
<feature type="domain" description="PPIase FKBP-type" evidence="9">
    <location>
        <begin position="94"/>
        <end position="180"/>
    </location>
</feature>
<comment type="similarity">
    <text evidence="2 6">Belongs to the FKBP-type PPIase family.</text>
</comment>
<dbReference type="EC" id="5.2.1.8" evidence="6"/>
<evidence type="ECO:0000259" key="9">
    <source>
        <dbReference type="PROSITE" id="PS50059"/>
    </source>
</evidence>
<protein>
    <recommendedName>
        <fullName evidence="6">Peptidyl-prolyl cis-trans isomerase</fullName>
        <ecNumber evidence="6">5.2.1.8</ecNumber>
    </recommendedName>
</protein>
<keyword evidence="8" id="KW-0732">Signal</keyword>
<feature type="region of interest" description="Disordered" evidence="7">
    <location>
        <begin position="20"/>
        <end position="79"/>
    </location>
</feature>
<dbReference type="InterPro" id="IPR001179">
    <property type="entry name" value="PPIase_FKBP_dom"/>
</dbReference>
<dbReference type="PROSITE" id="PS50059">
    <property type="entry name" value="FKBP_PPIASE"/>
    <property type="match status" value="1"/>
</dbReference>
<dbReference type="PROSITE" id="PS51257">
    <property type="entry name" value="PROKAR_LIPOPROTEIN"/>
    <property type="match status" value="1"/>
</dbReference>
<evidence type="ECO:0000313" key="10">
    <source>
        <dbReference type="EMBL" id="MFD1534632.1"/>
    </source>
</evidence>
<evidence type="ECO:0000256" key="5">
    <source>
        <dbReference type="PROSITE-ProRule" id="PRU00277"/>
    </source>
</evidence>
<reference evidence="11" key="1">
    <citation type="journal article" date="2019" name="Int. J. Syst. Evol. Microbiol.">
        <title>The Global Catalogue of Microorganisms (GCM) 10K type strain sequencing project: providing services to taxonomists for standard genome sequencing and annotation.</title>
        <authorList>
            <consortium name="The Broad Institute Genomics Platform"/>
            <consortium name="The Broad Institute Genome Sequencing Center for Infectious Disease"/>
            <person name="Wu L."/>
            <person name="Ma J."/>
        </authorList>
    </citation>
    <scope>NUCLEOTIDE SEQUENCE [LARGE SCALE GENOMIC DNA]</scope>
    <source>
        <strain evidence="11">JCM 12165</strain>
    </source>
</reference>
<dbReference type="PANTHER" id="PTHR43811:SF19">
    <property type="entry name" value="39 KDA FK506-BINDING NUCLEAR PROTEIN"/>
    <property type="match status" value="1"/>
</dbReference>
<evidence type="ECO:0000256" key="6">
    <source>
        <dbReference type="RuleBase" id="RU003915"/>
    </source>
</evidence>
<gene>
    <name evidence="10" type="ORF">ACFSCY_34965</name>
</gene>